<dbReference type="AlphaFoldDB" id="B8FCR0"/>
<evidence type="ECO:0000313" key="2">
    <source>
        <dbReference type="EMBL" id="ACL06223.1"/>
    </source>
</evidence>
<sequence>MKKLTLLLCLLLALQPAFAGPYLSPESKLTGDMLSSKNLSDLKDVPQARQNLGIGTAANYDVGTGANNIVQLDGSGALPAVDGSNLTGISSGSTERYGCITSNHTDASHDIQITAGYRVSTSDHQTGMTLASAMVKRIDAAWAAGTGNGGMLTGSVASGTWYHLFLIGKADGTVDAGFYTGLDPTAVLPSGYTLYRRVASVKTDGSANILAFHQIGNRFIWDATPMDLNSTTIGTTATSHTISVPSGVQVIAHLNWEADAQGGKDMNVFYPGKTAETPAYNAAPGSMVRTNTGNNITGHIDILTNTSSQINVISTATSSKLRLFTRGWTDISLQ</sequence>
<name>B8FCR0_DESAL</name>
<evidence type="ECO:0000313" key="3">
    <source>
        <dbReference type="Proteomes" id="UP000000739"/>
    </source>
</evidence>
<dbReference type="KEGG" id="dal:Dalk_4545"/>
<dbReference type="eggNOG" id="ENOG50338RP">
    <property type="taxonomic scope" value="Bacteria"/>
</dbReference>
<dbReference type="HOGENOM" id="CLU_830861_0_0_7"/>
<proteinExistence type="predicted"/>
<reference evidence="2 3" key="1">
    <citation type="journal article" date="2012" name="Environ. Microbiol.">
        <title>The genome sequence of Desulfatibacillum alkenivorans AK-01: a blueprint for anaerobic alkane oxidation.</title>
        <authorList>
            <person name="Callaghan A.V."/>
            <person name="Morris B.E."/>
            <person name="Pereira I.A."/>
            <person name="McInerney M.J."/>
            <person name="Austin R.N."/>
            <person name="Groves J.T."/>
            <person name="Kukor J.J."/>
            <person name="Suflita J.M."/>
            <person name="Young L.Y."/>
            <person name="Zylstra G.J."/>
            <person name="Wawrik B."/>
        </authorList>
    </citation>
    <scope>NUCLEOTIDE SEQUENCE [LARGE SCALE GENOMIC DNA]</scope>
    <source>
        <strain evidence="2 3">AK-01</strain>
    </source>
</reference>
<dbReference type="Proteomes" id="UP000000739">
    <property type="component" value="Chromosome"/>
</dbReference>
<accession>B8FCR0</accession>
<evidence type="ECO:0000256" key="1">
    <source>
        <dbReference type="SAM" id="SignalP"/>
    </source>
</evidence>
<gene>
    <name evidence="2" type="ordered locus">Dalk_4545</name>
</gene>
<dbReference type="EMBL" id="CP001322">
    <property type="protein sequence ID" value="ACL06223.1"/>
    <property type="molecule type" value="Genomic_DNA"/>
</dbReference>
<feature type="signal peptide" evidence="1">
    <location>
        <begin position="1"/>
        <end position="19"/>
    </location>
</feature>
<dbReference type="RefSeq" id="WP_015949262.1">
    <property type="nucleotide sequence ID" value="NC_011768.1"/>
</dbReference>
<protein>
    <submittedName>
        <fullName evidence="2">Uncharacterized protein</fullName>
    </submittedName>
</protein>
<feature type="chain" id="PRO_5002872195" evidence="1">
    <location>
        <begin position="20"/>
        <end position="334"/>
    </location>
</feature>
<keyword evidence="1" id="KW-0732">Signal</keyword>
<organism evidence="2 3">
    <name type="scientific">Desulfatibacillum aliphaticivorans</name>
    <dbReference type="NCBI Taxonomy" id="218208"/>
    <lineage>
        <taxon>Bacteria</taxon>
        <taxon>Pseudomonadati</taxon>
        <taxon>Thermodesulfobacteriota</taxon>
        <taxon>Desulfobacteria</taxon>
        <taxon>Desulfobacterales</taxon>
        <taxon>Desulfatibacillaceae</taxon>
        <taxon>Desulfatibacillum</taxon>
    </lineage>
</organism>
<keyword evidence="3" id="KW-1185">Reference proteome</keyword>